<dbReference type="EMBL" id="MJAO01000002">
    <property type="protein sequence ID" value="OKB68378.1"/>
    <property type="molecule type" value="Genomic_DNA"/>
</dbReference>
<dbReference type="Gene3D" id="3.20.20.370">
    <property type="entry name" value="Glycoside hydrolase/deacetylase"/>
    <property type="match status" value="1"/>
</dbReference>
<dbReference type="SUPFAM" id="SSF88713">
    <property type="entry name" value="Glycoside hydrolase/deacetylase"/>
    <property type="match status" value="1"/>
</dbReference>
<gene>
    <name evidence="4" type="ORF">BHU62_02615</name>
</gene>
<dbReference type="GO" id="GO:0016810">
    <property type="term" value="F:hydrolase activity, acting on carbon-nitrogen (but not peptide) bonds"/>
    <property type="evidence" value="ECO:0007669"/>
    <property type="project" value="InterPro"/>
</dbReference>
<dbReference type="GO" id="GO:0016020">
    <property type="term" value="C:membrane"/>
    <property type="evidence" value="ECO:0007669"/>
    <property type="project" value="TreeGrafter"/>
</dbReference>
<dbReference type="GO" id="GO:0046872">
    <property type="term" value="F:metal ion binding"/>
    <property type="evidence" value="ECO:0007669"/>
    <property type="project" value="UniProtKB-KW"/>
</dbReference>
<dbReference type="InterPro" id="IPR002509">
    <property type="entry name" value="NODB_dom"/>
</dbReference>
<organism evidence="4 5">
    <name type="scientific">Serratia marcescens</name>
    <dbReference type="NCBI Taxonomy" id="615"/>
    <lineage>
        <taxon>Bacteria</taxon>
        <taxon>Pseudomonadati</taxon>
        <taxon>Pseudomonadota</taxon>
        <taxon>Gammaproteobacteria</taxon>
        <taxon>Enterobacterales</taxon>
        <taxon>Yersiniaceae</taxon>
        <taxon>Serratia</taxon>
    </lineage>
</organism>
<evidence type="ECO:0000256" key="2">
    <source>
        <dbReference type="ARBA" id="ARBA00022801"/>
    </source>
</evidence>
<dbReference type="Pfam" id="PF01522">
    <property type="entry name" value="Polysacc_deac_1"/>
    <property type="match status" value="1"/>
</dbReference>
<dbReference type="AlphaFoldDB" id="A0A1Q4P5K4"/>
<protein>
    <recommendedName>
        <fullName evidence="3">NodB homology domain-containing protein</fullName>
    </recommendedName>
</protein>
<dbReference type="InterPro" id="IPR050248">
    <property type="entry name" value="Polysacc_deacetylase_ArnD"/>
</dbReference>
<keyword evidence="2" id="KW-0378">Hydrolase</keyword>
<dbReference type="Proteomes" id="UP000185770">
    <property type="component" value="Unassembled WGS sequence"/>
</dbReference>
<evidence type="ECO:0000313" key="5">
    <source>
        <dbReference type="Proteomes" id="UP000185770"/>
    </source>
</evidence>
<evidence type="ECO:0000259" key="3">
    <source>
        <dbReference type="PROSITE" id="PS51677"/>
    </source>
</evidence>
<proteinExistence type="predicted"/>
<evidence type="ECO:0000313" key="4">
    <source>
        <dbReference type="EMBL" id="OKB68378.1"/>
    </source>
</evidence>
<feature type="domain" description="NodB homology" evidence="3">
    <location>
        <begin position="3"/>
        <end position="190"/>
    </location>
</feature>
<name>A0A1Q4P5K4_SERMA</name>
<dbReference type="PANTHER" id="PTHR10587:SF133">
    <property type="entry name" value="CHITIN DEACETYLASE 1-RELATED"/>
    <property type="match status" value="1"/>
</dbReference>
<sequence length="218" mass="23838">MHKKLTLTFDNGPHPVGTPLVLQTLAERRILANFFPIGEKIAAKGGEALVAAVKQAGHRVGIHTLTHSLPLGLGAPGFARHEIAEGQARLGVYSESPPLFRPYAGKGILGPHVLNQEAVEVLQQQGFTLVLWNSVPRDWELPTHGWVTRALEDVAAQPWTVMVLHDARPEAMEHLGDFLDRLVLRDVEITQQLPDWVMPIQAGVARHPFAALVAPATE</sequence>
<dbReference type="RefSeq" id="WP_073529023.1">
    <property type="nucleotide sequence ID" value="NZ_MJAO01000002.1"/>
</dbReference>
<evidence type="ECO:0000256" key="1">
    <source>
        <dbReference type="ARBA" id="ARBA00022723"/>
    </source>
</evidence>
<dbReference type="InterPro" id="IPR011330">
    <property type="entry name" value="Glyco_hydro/deAcase_b/a-brl"/>
</dbReference>
<dbReference type="PANTHER" id="PTHR10587">
    <property type="entry name" value="GLYCOSYL TRANSFERASE-RELATED"/>
    <property type="match status" value="1"/>
</dbReference>
<dbReference type="OrthoDB" id="370541at2"/>
<dbReference type="PROSITE" id="PS51677">
    <property type="entry name" value="NODB"/>
    <property type="match status" value="1"/>
</dbReference>
<reference evidence="4 5" key="1">
    <citation type="submission" date="2016-09" db="EMBL/GenBank/DDBJ databases">
        <title>Serratia marcescens MSU-97 and epiphytic antimycotic-producing bacteria.</title>
        <authorList>
            <person name="Matilla M.A."/>
        </authorList>
    </citation>
    <scope>NUCLEOTIDE SEQUENCE [LARGE SCALE GENOMIC DNA]</scope>
    <source>
        <strain evidence="4 5">MSU-97</strain>
    </source>
</reference>
<comment type="caution">
    <text evidence="4">The sequence shown here is derived from an EMBL/GenBank/DDBJ whole genome shotgun (WGS) entry which is preliminary data.</text>
</comment>
<accession>A0A1Q4P5K4</accession>
<dbReference type="GO" id="GO:0005975">
    <property type="term" value="P:carbohydrate metabolic process"/>
    <property type="evidence" value="ECO:0007669"/>
    <property type="project" value="InterPro"/>
</dbReference>
<keyword evidence="1" id="KW-0479">Metal-binding</keyword>
<dbReference type="CDD" id="cd10917">
    <property type="entry name" value="CE4_NodB_like_6s_7s"/>
    <property type="match status" value="1"/>
</dbReference>